<dbReference type="RefSeq" id="WP_050586982.1">
    <property type="nucleotide sequence ID" value="NZ_CP047265.1"/>
</dbReference>
<comment type="function">
    <text evidence="9">Catalyzes the conversion of UDP-4-keto-arabinose (UDP-Ara4O) to UDP-4-amino-4-deoxy-L-arabinose (UDP-L-Ara4N). The modified arabinose is attached to lipid A and is required for resistance to polymyxin and cationic antimicrobial peptides.</text>
</comment>
<comment type="pathway">
    <text evidence="9">Bacterial outer membrane biogenesis; lipopolysaccharide biosynthesis.</text>
</comment>
<evidence type="ECO:0000256" key="1">
    <source>
        <dbReference type="ARBA" id="ARBA00022516"/>
    </source>
</evidence>
<protein>
    <recommendedName>
        <fullName evidence="9">UDP-4-amino-4-deoxy-L-arabinose--oxoglutarate aminotransferase</fullName>
        <ecNumber evidence="9">2.6.1.87</ecNumber>
    </recommendedName>
    <alternativeName>
        <fullName evidence="9">UDP-(beta-L-threo-pentapyranosyl-4''-ulose diphosphate) aminotransferase</fullName>
        <shortName evidence="9">UDP-Ara4O aminotransferase</shortName>
    </alternativeName>
    <alternativeName>
        <fullName evidence="9">UDP-4-amino-4-deoxy-L-arabinose aminotransferase</fullName>
    </alternativeName>
</protein>
<dbReference type="PANTHER" id="PTHR30244:SF34">
    <property type="entry name" value="DTDP-4-AMINO-4,6-DIDEOXYGALACTOSE TRANSAMINASE"/>
    <property type="match status" value="1"/>
</dbReference>
<evidence type="ECO:0000256" key="5">
    <source>
        <dbReference type="ARBA" id="ARBA00022898"/>
    </source>
</evidence>
<dbReference type="PANTHER" id="PTHR30244">
    <property type="entry name" value="TRANSAMINASE"/>
    <property type="match status" value="1"/>
</dbReference>
<evidence type="ECO:0000256" key="4">
    <source>
        <dbReference type="ARBA" id="ARBA00022679"/>
    </source>
</evidence>
<evidence type="ECO:0000256" key="7">
    <source>
        <dbReference type="ARBA" id="ARBA00023098"/>
    </source>
</evidence>
<keyword evidence="1 9" id="KW-0444">Lipid biosynthesis</keyword>
<dbReference type="Gene3D" id="3.90.1150.10">
    <property type="entry name" value="Aspartate Aminotransferase, domain 1"/>
    <property type="match status" value="1"/>
</dbReference>
<reference evidence="10 11" key="1">
    <citation type="journal article" date="2014" name="Genome Announc.">
        <title>Draft Genome Sequences of a Phylogenetically Diverse Suite of Pseudomonas syringae Strains from Multiple Source Populations.</title>
        <authorList>
            <person name="Baltrus D.A."/>
            <person name="Yourstone S."/>
            <person name="Lind A."/>
            <person name="Guilbaud C."/>
            <person name="Sands D.C."/>
            <person name="Jones C.D."/>
            <person name="Morris C.E."/>
            <person name="Dangl J.L."/>
        </authorList>
    </citation>
    <scope>NUCLEOTIDE SEQUENCE [LARGE SCALE GENOMIC DNA]</scope>
    <source>
        <strain evidence="10 11">CC1524</strain>
    </source>
</reference>
<proteinExistence type="inferred from homology"/>
<comment type="similarity">
    <text evidence="9">Belongs to the DegT/DnrJ/EryC1 family. ArnB subfamily.</text>
</comment>
<accession>A0ABX6HJW1</accession>
<dbReference type="EC" id="2.6.1.87" evidence="9"/>
<dbReference type="InterPro" id="IPR015421">
    <property type="entry name" value="PyrdxlP-dep_Trfase_major"/>
</dbReference>
<organism evidence="10 11">
    <name type="scientific">Pseudomonas asturiensis</name>
    <dbReference type="NCBI Taxonomy" id="1190415"/>
    <lineage>
        <taxon>Bacteria</taxon>
        <taxon>Pseudomonadati</taxon>
        <taxon>Pseudomonadota</taxon>
        <taxon>Gammaproteobacteria</taxon>
        <taxon>Pseudomonadales</taxon>
        <taxon>Pseudomonadaceae</taxon>
        <taxon>Pseudomonas</taxon>
    </lineage>
</organism>
<dbReference type="HAMAP" id="MF_01167">
    <property type="entry name" value="ArnB_transfer"/>
    <property type="match status" value="1"/>
</dbReference>
<dbReference type="CDD" id="cd00616">
    <property type="entry name" value="AHBA_syn"/>
    <property type="match status" value="1"/>
</dbReference>
<dbReference type="Proteomes" id="UP000464644">
    <property type="component" value="Chromosome"/>
</dbReference>
<evidence type="ECO:0000256" key="9">
    <source>
        <dbReference type="HAMAP-Rule" id="MF_01167"/>
    </source>
</evidence>
<keyword evidence="11" id="KW-1185">Reference proteome</keyword>
<keyword evidence="8 9" id="KW-0046">Antibiotic resistance</keyword>
<name>A0ABX6HJW1_9PSED</name>
<evidence type="ECO:0000313" key="10">
    <source>
        <dbReference type="EMBL" id="QHF05891.1"/>
    </source>
</evidence>
<dbReference type="InterPro" id="IPR000653">
    <property type="entry name" value="DegT/StrS_aminotransferase"/>
</dbReference>
<dbReference type="Gene3D" id="3.40.640.10">
    <property type="entry name" value="Type I PLP-dependent aspartate aminotransferase-like (Major domain)"/>
    <property type="match status" value="1"/>
</dbReference>
<evidence type="ECO:0000256" key="6">
    <source>
        <dbReference type="ARBA" id="ARBA00022985"/>
    </source>
</evidence>
<sequence length="398" mass="43680">MKNTLNVCPPHEGKIVPNQGFLPFSRPSMGDEEIAAVTRVLKSGWITTGPECQKLEEQFAERVGAQHAIALSSATGAMHVALLALGIGPGDEVITPSQTWVSTANMICLLGATPVFVDVDRDTLMVDATHIEQAITPRTKAIVPVHYAGAALDLDPLHALANRYGIALIEDAAHAAGTEYKGRPVGARGTAIFSFHAIKNMTCAEGAMLVTDDRGLADRVRQLKFHGLGVDAYDRMTLGRKPQAEVIEPGFKYNLADINASLALVQLQRLNAINAKRQMLASRYLDRLARSAVLPLAQPDYAQRHAWHLFIVRIDAERCGLDRDAFMKALQAHHIGSGIHFIATHLHSYYRQRFPDVHLPDTEWNSSRLCSIPLFPDMTLDDVERVVDAIESIVEAHL</sequence>
<keyword evidence="5 9" id="KW-0663">Pyridoxal phosphate</keyword>
<feature type="modified residue" description="N6-(pyridoxal phosphate)lysine" evidence="9">
    <location>
        <position position="199"/>
    </location>
</feature>
<keyword evidence="3 9" id="KW-0032">Aminotransferase</keyword>
<evidence type="ECO:0000256" key="8">
    <source>
        <dbReference type="ARBA" id="ARBA00023251"/>
    </source>
</evidence>
<keyword evidence="7 9" id="KW-0443">Lipid metabolism</keyword>
<comment type="cofactor">
    <cofactor evidence="9">
        <name>pyridoxal 5'-phosphate</name>
        <dbReference type="ChEBI" id="CHEBI:597326"/>
    </cofactor>
</comment>
<dbReference type="EMBL" id="CP047265">
    <property type="protein sequence ID" value="QHF05891.1"/>
    <property type="molecule type" value="Genomic_DNA"/>
</dbReference>
<keyword evidence="2 9" id="KW-0441">Lipid A biosynthesis</keyword>
<evidence type="ECO:0000256" key="2">
    <source>
        <dbReference type="ARBA" id="ARBA00022556"/>
    </source>
</evidence>
<dbReference type="InterPro" id="IPR022850">
    <property type="entry name" value="ArnB_NH2Trfase"/>
</dbReference>
<comment type="catalytic activity">
    <reaction evidence="9">
        <text>UDP-4-amino-4-deoxy-beta-L-arabinose + 2-oxoglutarate = UDP-beta-L-threo-pentopyranos-4-ulose + L-glutamate</text>
        <dbReference type="Rhea" id="RHEA:24710"/>
        <dbReference type="ChEBI" id="CHEBI:16810"/>
        <dbReference type="ChEBI" id="CHEBI:29985"/>
        <dbReference type="ChEBI" id="CHEBI:58708"/>
        <dbReference type="ChEBI" id="CHEBI:58710"/>
        <dbReference type="EC" id="2.6.1.87"/>
    </reaction>
</comment>
<dbReference type="InterPro" id="IPR015424">
    <property type="entry name" value="PyrdxlP-dep_Trfase"/>
</dbReference>
<gene>
    <name evidence="9 10" type="primary">arnB</name>
    <name evidence="10" type="ORF">N015_24145</name>
</gene>
<comment type="subunit">
    <text evidence="9">Homodimer.</text>
</comment>
<keyword evidence="4 9" id="KW-0808">Transferase</keyword>
<dbReference type="NCBIfam" id="NF008658">
    <property type="entry name" value="PRK11658.1"/>
    <property type="match status" value="1"/>
</dbReference>
<comment type="pathway">
    <text evidence="9">Nucleotide-sugar biosynthesis; UDP-4-deoxy-4-formamido-beta-L-arabinose biosynthesis; UDP-4-deoxy-4-formamido-beta-L-arabinose from UDP-alpha-D-glucuronate: step 2/3.</text>
</comment>
<evidence type="ECO:0000256" key="3">
    <source>
        <dbReference type="ARBA" id="ARBA00022576"/>
    </source>
</evidence>
<dbReference type="SUPFAM" id="SSF53383">
    <property type="entry name" value="PLP-dependent transferases"/>
    <property type="match status" value="1"/>
</dbReference>
<dbReference type="GO" id="GO:0099620">
    <property type="term" value="F:UDP-4-amino-4-deoxy-L-arabinose aminotransferase"/>
    <property type="evidence" value="ECO:0007669"/>
    <property type="project" value="UniProtKB-EC"/>
</dbReference>
<dbReference type="PIRSF" id="PIRSF000390">
    <property type="entry name" value="PLP_StrS"/>
    <property type="match status" value="1"/>
</dbReference>
<keyword evidence="6 9" id="KW-0448">Lipopolysaccharide biosynthesis</keyword>
<dbReference type="InterPro" id="IPR015422">
    <property type="entry name" value="PyrdxlP-dep_Trfase_small"/>
</dbReference>
<evidence type="ECO:0000313" key="11">
    <source>
        <dbReference type="Proteomes" id="UP000464644"/>
    </source>
</evidence>
<dbReference type="Pfam" id="PF01041">
    <property type="entry name" value="DegT_DnrJ_EryC1"/>
    <property type="match status" value="1"/>
</dbReference>